<feature type="compositionally biased region" description="Low complexity" evidence="4">
    <location>
        <begin position="670"/>
        <end position="706"/>
    </location>
</feature>
<dbReference type="PROSITE" id="PS50002">
    <property type="entry name" value="SH3"/>
    <property type="match status" value="1"/>
</dbReference>
<dbReference type="Pfam" id="PF16746">
    <property type="entry name" value="BAR_3"/>
    <property type="match status" value="1"/>
</dbReference>
<dbReference type="Pfam" id="PF14604">
    <property type="entry name" value="SH3_9"/>
    <property type="match status" value="1"/>
</dbReference>
<evidence type="ECO:0000313" key="6">
    <source>
        <dbReference type="EMBL" id="WAQ98280.1"/>
    </source>
</evidence>
<dbReference type="SMART" id="SM00326">
    <property type="entry name" value="SH3"/>
    <property type="match status" value="1"/>
</dbReference>
<dbReference type="SUPFAM" id="SSF50044">
    <property type="entry name" value="SH3-domain"/>
    <property type="match status" value="1"/>
</dbReference>
<dbReference type="Pfam" id="PF00620">
    <property type="entry name" value="RhoGAP"/>
    <property type="match status" value="1"/>
</dbReference>
<feature type="domain" description="SH3" evidence="5">
    <location>
        <begin position="708"/>
        <end position="767"/>
    </location>
</feature>
<keyword evidence="1 3" id="KW-0728">SH3 domain</keyword>
<dbReference type="InterPro" id="IPR000198">
    <property type="entry name" value="RhoGAP_dom"/>
</dbReference>
<evidence type="ECO:0000256" key="4">
    <source>
        <dbReference type="SAM" id="MobiDB-lite"/>
    </source>
</evidence>
<feature type="compositionally biased region" description="Low complexity" evidence="4">
    <location>
        <begin position="575"/>
        <end position="597"/>
    </location>
</feature>
<dbReference type="InterPro" id="IPR047234">
    <property type="entry name" value="GRAF_fam"/>
</dbReference>
<dbReference type="InterPro" id="IPR011993">
    <property type="entry name" value="PH-like_dom_sf"/>
</dbReference>
<dbReference type="Proteomes" id="UP001164746">
    <property type="component" value="Chromosome 3"/>
</dbReference>
<name>A0ABY7DNL1_MYAAR</name>
<keyword evidence="7" id="KW-1185">Reference proteome</keyword>
<dbReference type="PANTHER" id="PTHR12552:SF1">
    <property type="entry name" value="RHO GTPASE-ACTIVATING PROTEIN GRAF"/>
    <property type="match status" value="1"/>
</dbReference>
<protein>
    <submittedName>
        <fullName evidence="6">RHG10-like protein</fullName>
    </submittedName>
</protein>
<feature type="region of interest" description="Disordered" evidence="4">
    <location>
        <begin position="508"/>
        <end position="615"/>
    </location>
</feature>
<keyword evidence="2" id="KW-0343">GTPase activation</keyword>
<dbReference type="CDD" id="cd07602">
    <property type="entry name" value="BAR_RhoGAP_OPHN1-like"/>
    <property type="match status" value="1"/>
</dbReference>
<dbReference type="InterPro" id="IPR008936">
    <property type="entry name" value="Rho_GTPase_activation_prot"/>
</dbReference>
<evidence type="ECO:0000256" key="1">
    <source>
        <dbReference type="ARBA" id="ARBA00022443"/>
    </source>
</evidence>
<dbReference type="SUPFAM" id="SSF103657">
    <property type="entry name" value="BAR/IMD domain-like"/>
    <property type="match status" value="1"/>
</dbReference>
<feature type="compositionally biased region" description="Polar residues" evidence="4">
    <location>
        <begin position="537"/>
        <end position="564"/>
    </location>
</feature>
<dbReference type="Gene3D" id="1.10.555.10">
    <property type="entry name" value="Rho GTPase activation protein"/>
    <property type="match status" value="2"/>
</dbReference>
<evidence type="ECO:0000313" key="7">
    <source>
        <dbReference type="Proteomes" id="UP001164746"/>
    </source>
</evidence>
<dbReference type="EMBL" id="CP111014">
    <property type="protein sequence ID" value="WAQ98280.1"/>
    <property type="molecule type" value="Genomic_DNA"/>
</dbReference>
<dbReference type="InterPro" id="IPR047225">
    <property type="entry name" value="PH_GRAF"/>
</dbReference>
<dbReference type="SUPFAM" id="SSF48350">
    <property type="entry name" value="GTPase activation domain, GAP"/>
    <property type="match status" value="1"/>
</dbReference>
<evidence type="ECO:0000256" key="2">
    <source>
        <dbReference type="ARBA" id="ARBA00022468"/>
    </source>
</evidence>
<dbReference type="Gene3D" id="1.20.1270.60">
    <property type="entry name" value="Arfaptin homology (AH) domain/BAR domain"/>
    <property type="match status" value="1"/>
</dbReference>
<sequence>MGLDPLEFTDCLTDSPIFRTKLHEHEKELERTSKAIKTLISDGKDLLNASRQLAKAQKQFSQSLTDFKFECIGQQQTDDEKLISGALKEFGSLMNRIEDERERMLEKANEQFIKPLEKFRKQHIGQAKEGKKAFDKQTQKFCASLDRYLSLKTKVNDSQLQEADAQLQMERRGFYEQSMKYVLQLQEVQERKKFEFVETLLVFMYSLLTFYHEGHETAADNKPYLQRLQHTLQKLVSCSCQTNAWPDLINQTTEKRPMDQTGSLRGNWTRQGYLYLMEKKALANSWTKFWCCYNRDNKKFYMLPFNQATGKMNPNGETVSLLSCIRRATESIDRRFCMDLTALSEDDRKLWMDVMDGKEPIYNKPHTSLDDIGFTFIKRCISAIENRGLDDQGLYRVVGVNSKVNKLIALGLDRKKTEKLDLNDPLQYETKTITSAVKHYLRVSRNSDKNLMTVANLGVCFGPTLMRPEEETVAAIMDIKFCNIVIEILVENYDVIFKTAPEDKELRTNLAKNQDVGRGPVKRHRAPPVPGGMATKPTVTATAMSAPKSQSPRNVSTPYQQQNRAKMRPVDTQTSNSVSGSSESLNSNQSNHVSNSSAFEPIRRNQVGRGPGTGPVYSNINVTELGYSCPVDKIEFDNTKLNANRLILSTSDVPTFGSIKKRTPSDHSSHSMSQSMQGTPSTGRGSVSMTGSVSGSLGSSINSNNSPPKRRTVRTLYHCEAENESELSFEPNVIIKNVRNSKEPGWLEGSLNGRVGLIPENYVEYVE</sequence>
<dbReference type="CDD" id="cd11882">
    <property type="entry name" value="SH3_GRAF-like"/>
    <property type="match status" value="1"/>
</dbReference>
<dbReference type="Gene3D" id="2.30.30.40">
    <property type="entry name" value="SH3 Domains"/>
    <property type="match status" value="1"/>
</dbReference>
<dbReference type="PANTHER" id="PTHR12552">
    <property type="entry name" value="OLIGOPHRENIN 1"/>
    <property type="match status" value="1"/>
</dbReference>
<accession>A0ABY7DNL1</accession>
<dbReference type="InterPro" id="IPR004148">
    <property type="entry name" value="BAR_dom"/>
</dbReference>
<organism evidence="6 7">
    <name type="scientific">Mya arenaria</name>
    <name type="common">Soft-shell clam</name>
    <dbReference type="NCBI Taxonomy" id="6604"/>
    <lineage>
        <taxon>Eukaryota</taxon>
        <taxon>Metazoa</taxon>
        <taxon>Spiralia</taxon>
        <taxon>Lophotrochozoa</taxon>
        <taxon>Mollusca</taxon>
        <taxon>Bivalvia</taxon>
        <taxon>Autobranchia</taxon>
        <taxon>Heteroconchia</taxon>
        <taxon>Euheterodonta</taxon>
        <taxon>Imparidentia</taxon>
        <taxon>Neoheterodontei</taxon>
        <taxon>Myida</taxon>
        <taxon>Myoidea</taxon>
        <taxon>Myidae</taxon>
        <taxon>Mya</taxon>
    </lineage>
</organism>
<dbReference type="SMART" id="SM00324">
    <property type="entry name" value="RhoGAP"/>
    <property type="match status" value="1"/>
</dbReference>
<evidence type="ECO:0000256" key="3">
    <source>
        <dbReference type="PROSITE-ProRule" id="PRU00192"/>
    </source>
</evidence>
<dbReference type="InterPro" id="IPR036028">
    <property type="entry name" value="SH3-like_dom_sf"/>
</dbReference>
<dbReference type="InterPro" id="IPR001452">
    <property type="entry name" value="SH3_domain"/>
</dbReference>
<dbReference type="InterPro" id="IPR027267">
    <property type="entry name" value="AH/BAR_dom_sf"/>
</dbReference>
<dbReference type="Gene3D" id="2.30.29.30">
    <property type="entry name" value="Pleckstrin-homology domain (PH domain)/Phosphotyrosine-binding domain (PTB)"/>
    <property type="match status" value="1"/>
</dbReference>
<evidence type="ECO:0000259" key="5">
    <source>
        <dbReference type="PROSITE" id="PS50002"/>
    </source>
</evidence>
<dbReference type="SUPFAM" id="SSF50729">
    <property type="entry name" value="PH domain-like"/>
    <property type="match status" value="1"/>
</dbReference>
<proteinExistence type="predicted"/>
<gene>
    <name evidence="6" type="ORF">MAR_022653</name>
</gene>
<dbReference type="CDD" id="cd01249">
    <property type="entry name" value="BAR-PH_GRAF_family"/>
    <property type="match status" value="1"/>
</dbReference>
<feature type="region of interest" description="Disordered" evidence="4">
    <location>
        <begin position="655"/>
        <end position="711"/>
    </location>
</feature>
<reference evidence="6" key="1">
    <citation type="submission" date="2022-11" db="EMBL/GenBank/DDBJ databases">
        <title>Centuries of genome instability and evolution in soft-shell clam transmissible cancer (bioRxiv).</title>
        <authorList>
            <person name="Hart S.F.M."/>
            <person name="Yonemitsu M.A."/>
            <person name="Giersch R.M."/>
            <person name="Beal B.F."/>
            <person name="Arriagada G."/>
            <person name="Davis B.W."/>
            <person name="Ostrander E.A."/>
            <person name="Goff S.P."/>
            <person name="Metzger M.J."/>
        </authorList>
    </citation>
    <scope>NUCLEOTIDE SEQUENCE</scope>
    <source>
        <strain evidence="6">MELC-2E11</strain>
        <tissue evidence="6">Siphon/mantle</tissue>
    </source>
</reference>